<dbReference type="AlphaFoldDB" id="L8JCB0"/>
<evidence type="ECO:0000313" key="3">
    <source>
        <dbReference type="Proteomes" id="UP000011134"/>
    </source>
</evidence>
<reference evidence="2 3" key="1">
    <citation type="submission" date="2012-12" db="EMBL/GenBank/DDBJ databases">
        <title>Genome Assembly of Photobacterium sp. AK15.</title>
        <authorList>
            <person name="Khatri I."/>
            <person name="Vaidya B."/>
            <person name="Srinivas T.N.R."/>
            <person name="Subramanian S."/>
            <person name="Pinnaka A."/>
        </authorList>
    </citation>
    <scope>NUCLEOTIDE SEQUENCE [LARGE SCALE GENOMIC DNA]</scope>
    <source>
        <strain evidence="2 3">AK15</strain>
    </source>
</reference>
<evidence type="ECO:0000256" key="1">
    <source>
        <dbReference type="SAM" id="Coils"/>
    </source>
</evidence>
<sequence>MHFTGVTIVAIVFGFLAIQRYLGHCAEMKKLECEGSSEDVRALRQEIKVLQERVSVLEKIVTDTGYQLKQEIKNL</sequence>
<dbReference type="Proteomes" id="UP000011134">
    <property type="component" value="Unassembled WGS sequence"/>
</dbReference>
<feature type="coiled-coil region" evidence="1">
    <location>
        <begin position="33"/>
        <end position="60"/>
    </location>
</feature>
<dbReference type="RefSeq" id="WP_007465181.1">
    <property type="nucleotide sequence ID" value="NZ_AMZO01000015.1"/>
</dbReference>
<evidence type="ECO:0008006" key="4">
    <source>
        <dbReference type="Google" id="ProtNLM"/>
    </source>
</evidence>
<keyword evidence="3" id="KW-1185">Reference proteome</keyword>
<dbReference type="OrthoDB" id="5772882at2"/>
<organism evidence="2 3">
    <name type="scientific">Photobacterium marinum</name>
    <dbReference type="NCBI Taxonomy" id="1056511"/>
    <lineage>
        <taxon>Bacteria</taxon>
        <taxon>Pseudomonadati</taxon>
        <taxon>Pseudomonadota</taxon>
        <taxon>Gammaproteobacteria</taxon>
        <taxon>Vibrionales</taxon>
        <taxon>Vibrionaceae</taxon>
        <taxon>Photobacterium</taxon>
    </lineage>
</organism>
<gene>
    <name evidence="2" type="ORF">C942_00529</name>
</gene>
<evidence type="ECO:0000313" key="2">
    <source>
        <dbReference type="EMBL" id="ELR65903.1"/>
    </source>
</evidence>
<comment type="caution">
    <text evidence="2">The sequence shown here is derived from an EMBL/GenBank/DDBJ whole genome shotgun (WGS) entry which is preliminary data.</text>
</comment>
<dbReference type="PATRIC" id="fig|1056511.3.peg.2018"/>
<dbReference type="EMBL" id="AMZO01000015">
    <property type="protein sequence ID" value="ELR65903.1"/>
    <property type="molecule type" value="Genomic_DNA"/>
</dbReference>
<protein>
    <recommendedName>
        <fullName evidence="4">Phage shock protein B</fullName>
    </recommendedName>
</protein>
<accession>L8JCB0</accession>
<keyword evidence="1" id="KW-0175">Coiled coil</keyword>
<name>L8JCB0_9GAMM</name>
<proteinExistence type="predicted"/>